<reference evidence="2" key="1">
    <citation type="submission" date="2020-11" db="EMBL/GenBank/DDBJ databases">
        <authorList>
            <consortium name="DOE Joint Genome Institute"/>
            <person name="Ahrendt S."/>
            <person name="Riley R."/>
            <person name="Andreopoulos W."/>
            <person name="Labutti K."/>
            <person name="Pangilinan J."/>
            <person name="Ruiz-Duenas F.J."/>
            <person name="Barrasa J.M."/>
            <person name="Sanchez-Garcia M."/>
            <person name="Camarero S."/>
            <person name="Miyauchi S."/>
            <person name="Serrano A."/>
            <person name="Linde D."/>
            <person name="Babiker R."/>
            <person name="Drula E."/>
            <person name="Ayuso-Fernandez I."/>
            <person name="Pacheco R."/>
            <person name="Padilla G."/>
            <person name="Ferreira P."/>
            <person name="Barriuso J."/>
            <person name="Kellner H."/>
            <person name="Castanera R."/>
            <person name="Alfaro M."/>
            <person name="Ramirez L."/>
            <person name="Pisabarro A.G."/>
            <person name="Kuo A."/>
            <person name="Tritt A."/>
            <person name="Lipzen A."/>
            <person name="He G."/>
            <person name="Yan M."/>
            <person name="Ng V."/>
            <person name="Cullen D."/>
            <person name="Martin F."/>
            <person name="Rosso M.-N."/>
            <person name="Henrissat B."/>
            <person name="Hibbett D."/>
            <person name="Martinez A.T."/>
            <person name="Grigoriev I.V."/>
        </authorList>
    </citation>
    <scope>NUCLEOTIDE SEQUENCE</scope>
    <source>
        <strain evidence="2">AH 40177</strain>
    </source>
</reference>
<gene>
    <name evidence="2" type="ORF">BDP27DRAFT_1424866</name>
</gene>
<proteinExistence type="predicted"/>
<protein>
    <submittedName>
        <fullName evidence="2">Uncharacterized protein</fullName>
    </submittedName>
</protein>
<feature type="region of interest" description="Disordered" evidence="1">
    <location>
        <begin position="208"/>
        <end position="249"/>
    </location>
</feature>
<organism evidence="2 3">
    <name type="scientific">Rhodocollybia butyracea</name>
    <dbReference type="NCBI Taxonomy" id="206335"/>
    <lineage>
        <taxon>Eukaryota</taxon>
        <taxon>Fungi</taxon>
        <taxon>Dikarya</taxon>
        <taxon>Basidiomycota</taxon>
        <taxon>Agaricomycotina</taxon>
        <taxon>Agaricomycetes</taxon>
        <taxon>Agaricomycetidae</taxon>
        <taxon>Agaricales</taxon>
        <taxon>Marasmiineae</taxon>
        <taxon>Omphalotaceae</taxon>
        <taxon>Rhodocollybia</taxon>
    </lineage>
</organism>
<accession>A0A9P5U3Y9</accession>
<evidence type="ECO:0000313" key="3">
    <source>
        <dbReference type="Proteomes" id="UP000772434"/>
    </source>
</evidence>
<feature type="compositionally biased region" description="Low complexity" evidence="1">
    <location>
        <begin position="62"/>
        <end position="73"/>
    </location>
</feature>
<sequence length="249" mass="25947">MTSASPVPSVPEMSHRWGSGDTASTVNSVDCPIGRFWSLSVLDCVFNNNEVNVHHRGEKSWGSKGSSGKPSTSINSGNCPKGQVASSIFASLGTCDLNNNAVNVLHGGKKSKGSAKSSGGGPSTFINSVNCPEGQFWSVSALNCVLNNNEVNVGRGEKSWESKESSGESSTSIDSVNCPVGQFWSVSALNCVLNNNEVDVLPTEKRGPVIAHPKVLSRGEKSWGSEGSSGDSSTSINSVQRDNSSPSAP</sequence>
<feature type="region of interest" description="Disordered" evidence="1">
    <location>
        <begin position="56"/>
        <end position="78"/>
    </location>
</feature>
<dbReference type="AlphaFoldDB" id="A0A9P5U3Y9"/>
<feature type="compositionally biased region" description="Polar residues" evidence="1">
    <location>
        <begin position="239"/>
        <end position="249"/>
    </location>
</feature>
<feature type="region of interest" description="Disordered" evidence="1">
    <location>
        <begin position="1"/>
        <end position="22"/>
    </location>
</feature>
<feature type="compositionally biased region" description="Low complexity" evidence="1">
    <location>
        <begin position="224"/>
        <end position="238"/>
    </location>
</feature>
<name>A0A9P5U3Y9_9AGAR</name>
<keyword evidence="3" id="KW-1185">Reference proteome</keyword>
<comment type="caution">
    <text evidence="2">The sequence shown here is derived from an EMBL/GenBank/DDBJ whole genome shotgun (WGS) entry which is preliminary data.</text>
</comment>
<evidence type="ECO:0000256" key="1">
    <source>
        <dbReference type="SAM" id="MobiDB-lite"/>
    </source>
</evidence>
<evidence type="ECO:0000313" key="2">
    <source>
        <dbReference type="EMBL" id="KAF9065416.1"/>
    </source>
</evidence>
<dbReference type="EMBL" id="JADNRY010000104">
    <property type="protein sequence ID" value="KAF9065416.1"/>
    <property type="molecule type" value="Genomic_DNA"/>
</dbReference>
<dbReference type="Proteomes" id="UP000772434">
    <property type="component" value="Unassembled WGS sequence"/>
</dbReference>